<feature type="domain" description="VIT" evidence="2">
    <location>
        <begin position="13"/>
        <end position="114"/>
    </location>
</feature>
<reference evidence="3" key="1">
    <citation type="submission" date="2025-08" db="UniProtKB">
        <authorList>
            <consortium name="Ensembl"/>
        </authorList>
    </citation>
    <scope>IDENTIFICATION</scope>
</reference>
<dbReference type="PANTHER" id="PTHR10338">
    <property type="entry name" value="INTER-ALPHA-TRYPSIN INHIBITOR HEAVY CHAIN FAMILY MEMBER"/>
    <property type="match status" value="1"/>
</dbReference>
<evidence type="ECO:0000313" key="3">
    <source>
        <dbReference type="Ensembl" id="ENSOABP00000048924.2"/>
    </source>
</evidence>
<reference evidence="3" key="2">
    <citation type="submission" date="2025-09" db="UniProtKB">
        <authorList>
            <consortium name="Ensembl"/>
        </authorList>
    </citation>
    <scope>IDENTIFICATION</scope>
</reference>
<evidence type="ECO:0000259" key="2">
    <source>
        <dbReference type="PROSITE" id="PS51468"/>
    </source>
</evidence>
<sequence length="114" mass="12925">MGRAVVQITLIGLLFALASTLPNKDDWDVYSFHINSTVTSRYATTVITSRVANRMDESKEIEFHVRLPKNAFISKFRMFIDGQVYDGVVKAKEQAQQHTLKLCHVVKVLDLSVL</sequence>
<dbReference type="Pfam" id="PF08487">
    <property type="entry name" value="VIT"/>
    <property type="match status" value="1"/>
</dbReference>
<feature type="chain" id="PRO_5044280651" description="VIT domain-containing protein" evidence="1">
    <location>
        <begin position="21"/>
        <end position="114"/>
    </location>
</feature>
<protein>
    <recommendedName>
        <fullName evidence="2">VIT domain-containing protein</fullName>
    </recommendedName>
</protein>
<proteinExistence type="predicted"/>
<keyword evidence="4" id="KW-1185">Reference proteome</keyword>
<name>A0A668VDJ8_OREAU</name>
<dbReference type="InterPro" id="IPR050934">
    <property type="entry name" value="ITIH"/>
</dbReference>
<dbReference type="SMART" id="SM00609">
    <property type="entry name" value="VIT"/>
    <property type="match status" value="1"/>
</dbReference>
<dbReference type="PANTHER" id="PTHR10338:SF119">
    <property type="entry name" value="INTER-ALPHA-TRYPSIN INHIBITOR HEAVY CHAIN H4"/>
    <property type="match status" value="1"/>
</dbReference>
<feature type="signal peptide" evidence="1">
    <location>
        <begin position="1"/>
        <end position="20"/>
    </location>
</feature>
<dbReference type="PROSITE" id="PS51468">
    <property type="entry name" value="VIT"/>
    <property type="match status" value="1"/>
</dbReference>
<dbReference type="InterPro" id="IPR013694">
    <property type="entry name" value="VIT"/>
</dbReference>
<keyword evidence="1" id="KW-0732">Signal</keyword>
<evidence type="ECO:0000256" key="1">
    <source>
        <dbReference type="SAM" id="SignalP"/>
    </source>
</evidence>
<dbReference type="AlphaFoldDB" id="A0A668VDJ8"/>
<dbReference type="Proteomes" id="UP000472276">
    <property type="component" value="Unassembled WGS sequence"/>
</dbReference>
<accession>A0A668VDJ8</accession>
<organism evidence="3 4">
    <name type="scientific">Oreochromis aureus</name>
    <name type="common">Israeli tilapia</name>
    <name type="synonym">Chromis aureus</name>
    <dbReference type="NCBI Taxonomy" id="47969"/>
    <lineage>
        <taxon>Eukaryota</taxon>
        <taxon>Metazoa</taxon>
        <taxon>Chordata</taxon>
        <taxon>Craniata</taxon>
        <taxon>Vertebrata</taxon>
        <taxon>Euteleostomi</taxon>
        <taxon>Actinopterygii</taxon>
        <taxon>Neopterygii</taxon>
        <taxon>Teleostei</taxon>
        <taxon>Neoteleostei</taxon>
        <taxon>Acanthomorphata</taxon>
        <taxon>Ovalentaria</taxon>
        <taxon>Cichlomorphae</taxon>
        <taxon>Cichliformes</taxon>
        <taxon>Cichlidae</taxon>
        <taxon>African cichlids</taxon>
        <taxon>Pseudocrenilabrinae</taxon>
        <taxon>Oreochromini</taxon>
        <taxon>Oreochromis</taxon>
    </lineage>
</organism>
<evidence type="ECO:0000313" key="4">
    <source>
        <dbReference type="Proteomes" id="UP000472276"/>
    </source>
</evidence>
<dbReference type="Ensembl" id="ENSOABT00000050181.2">
    <property type="protein sequence ID" value="ENSOABP00000048924.2"/>
    <property type="gene ID" value="ENSOABG00000038636.1"/>
</dbReference>